<dbReference type="STRING" id="178306.PAE1420"/>
<dbReference type="PATRIC" id="fig|178306.9.peg.1051"/>
<evidence type="ECO:0000313" key="1">
    <source>
        <dbReference type="EMBL" id="AAL63473.1"/>
    </source>
</evidence>
<evidence type="ECO:0000313" key="2">
    <source>
        <dbReference type="Proteomes" id="UP000002439"/>
    </source>
</evidence>
<proteinExistence type="predicted"/>
<dbReference type="HOGENOM" id="CLU_3245488_0_0_2"/>
<name>Q8ZX76_PYRAE</name>
<dbReference type="Proteomes" id="UP000002439">
    <property type="component" value="Chromosome"/>
</dbReference>
<dbReference type="KEGG" id="pai:PAE1420"/>
<keyword evidence="2" id="KW-1185">Reference proteome</keyword>
<reference evidence="1 2" key="1">
    <citation type="journal article" date="2002" name="Proc. Natl. Acad. Sci. U.S.A.">
        <title>Genome sequence of the hyperthermophilic crenarchaeon Pyrobaculum aerophilum.</title>
        <authorList>
            <person name="Fitz-Gibbon S.T."/>
            <person name="Ladner H."/>
            <person name="Kim U.J."/>
            <person name="Stetter K.O."/>
            <person name="Simon M.I."/>
            <person name="Miller J.H."/>
        </authorList>
    </citation>
    <scope>NUCLEOTIDE SEQUENCE [LARGE SCALE GENOMIC DNA]</scope>
    <source>
        <strain evidence="2">ATCC 51768 / DSM 7523 / JCM 9630 / CIP 104966 / NBRC 100827 / IM2</strain>
    </source>
</reference>
<dbReference type="InParanoid" id="Q8ZX76"/>
<sequence length="42" mass="5055">MVLEDYRAYLLILYKILKWRDMSELNVIQGLERGDVYNGCYP</sequence>
<accession>Q8ZX76</accession>
<protein>
    <submittedName>
        <fullName evidence="1">Uncharacterized protein</fullName>
    </submittedName>
</protein>
<dbReference type="EnsemblBacteria" id="AAL63473">
    <property type="protein sequence ID" value="AAL63473"/>
    <property type="gene ID" value="PAE1420"/>
</dbReference>
<dbReference type="EMBL" id="AE009441">
    <property type="protein sequence ID" value="AAL63473.1"/>
    <property type="molecule type" value="Genomic_DNA"/>
</dbReference>
<dbReference type="AlphaFoldDB" id="Q8ZX76"/>
<gene>
    <name evidence="1" type="ordered locus">PAE1420</name>
</gene>
<organism evidence="1 2">
    <name type="scientific">Pyrobaculum aerophilum (strain ATCC 51768 / DSM 7523 / JCM 9630 / CIP 104966 / NBRC 100827 / IM2)</name>
    <dbReference type="NCBI Taxonomy" id="178306"/>
    <lineage>
        <taxon>Archaea</taxon>
        <taxon>Thermoproteota</taxon>
        <taxon>Thermoprotei</taxon>
        <taxon>Thermoproteales</taxon>
        <taxon>Thermoproteaceae</taxon>
        <taxon>Pyrobaculum</taxon>
    </lineage>
</organism>